<dbReference type="STRING" id="145388.A0A0D2M5J2"/>
<dbReference type="Proteomes" id="UP000054498">
    <property type="component" value="Unassembled WGS sequence"/>
</dbReference>
<evidence type="ECO:0000256" key="1">
    <source>
        <dbReference type="SAM" id="Phobius"/>
    </source>
</evidence>
<reference evidence="2 3" key="1">
    <citation type="journal article" date="2013" name="BMC Genomics">
        <title>Reconstruction of the lipid metabolism for the microalga Monoraphidium neglectum from its genome sequence reveals characteristics suitable for biofuel production.</title>
        <authorList>
            <person name="Bogen C."/>
            <person name="Al-Dilaimi A."/>
            <person name="Albersmeier A."/>
            <person name="Wichmann J."/>
            <person name="Grundmann M."/>
            <person name="Rupp O."/>
            <person name="Lauersen K.J."/>
            <person name="Blifernez-Klassen O."/>
            <person name="Kalinowski J."/>
            <person name="Goesmann A."/>
            <person name="Mussgnug J.H."/>
            <person name="Kruse O."/>
        </authorList>
    </citation>
    <scope>NUCLEOTIDE SEQUENCE [LARGE SCALE GENOMIC DNA]</scope>
    <source>
        <strain evidence="2 3">SAG 48.87</strain>
    </source>
</reference>
<keyword evidence="1" id="KW-0812">Transmembrane</keyword>
<feature type="transmembrane region" description="Helical" evidence="1">
    <location>
        <begin position="73"/>
        <end position="94"/>
    </location>
</feature>
<dbReference type="RefSeq" id="XP_013897749.1">
    <property type="nucleotide sequence ID" value="XM_014042295.1"/>
</dbReference>
<dbReference type="InterPro" id="IPR029044">
    <property type="entry name" value="Nucleotide-diphossugar_trans"/>
</dbReference>
<dbReference type="EMBL" id="KK102083">
    <property type="protein sequence ID" value="KIY98729.1"/>
    <property type="molecule type" value="Genomic_DNA"/>
</dbReference>
<name>A0A0D2M5J2_9CHLO</name>
<dbReference type="GeneID" id="25742110"/>
<evidence type="ECO:0000313" key="3">
    <source>
        <dbReference type="Proteomes" id="UP000054498"/>
    </source>
</evidence>
<accession>A0A0D2M5J2</accession>
<dbReference type="KEGG" id="mng:MNEG_9235"/>
<gene>
    <name evidence="2" type="ORF">MNEG_9235</name>
</gene>
<sequence length="100" mass="9770">MALGLHTAWVEDAGGQVAGEEGVEVSPLLSYAGEGLEHAVAGVTFEEPYDPALQTAGGAGAGGARPATNVGPWVVPLAITYVGVLGLAVAKSVAGAASNK</sequence>
<proteinExistence type="predicted"/>
<keyword evidence="3" id="KW-1185">Reference proteome</keyword>
<dbReference type="AlphaFoldDB" id="A0A0D2M5J2"/>
<evidence type="ECO:0000313" key="2">
    <source>
        <dbReference type="EMBL" id="KIY98729.1"/>
    </source>
</evidence>
<keyword evidence="1" id="KW-0472">Membrane</keyword>
<keyword evidence="1" id="KW-1133">Transmembrane helix</keyword>
<organism evidence="2 3">
    <name type="scientific">Monoraphidium neglectum</name>
    <dbReference type="NCBI Taxonomy" id="145388"/>
    <lineage>
        <taxon>Eukaryota</taxon>
        <taxon>Viridiplantae</taxon>
        <taxon>Chlorophyta</taxon>
        <taxon>core chlorophytes</taxon>
        <taxon>Chlorophyceae</taxon>
        <taxon>CS clade</taxon>
        <taxon>Sphaeropleales</taxon>
        <taxon>Selenastraceae</taxon>
        <taxon>Monoraphidium</taxon>
    </lineage>
</organism>
<protein>
    <submittedName>
        <fullName evidence="2">Uncharacterized protein</fullName>
    </submittedName>
</protein>
<dbReference type="SUPFAM" id="SSF53448">
    <property type="entry name" value="Nucleotide-diphospho-sugar transferases"/>
    <property type="match status" value="1"/>
</dbReference>
<dbReference type="Gene3D" id="3.90.550.10">
    <property type="entry name" value="Spore Coat Polysaccharide Biosynthesis Protein SpsA, Chain A"/>
    <property type="match status" value="1"/>
</dbReference>